<comment type="caution">
    <text evidence="1">The sequence shown here is derived from an EMBL/GenBank/DDBJ whole genome shotgun (WGS) entry which is preliminary data.</text>
</comment>
<evidence type="ECO:0000313" key="1">
    <source>
        <dbReference type="EMBL" id="HCK28974.1"/>
    </source>
</evidence>
<dbReference type="EMBL" id="DPVE01000025">
    <property type="protein sequence ID" value="HCK28974.1"/>
    <property type="molecule type" value="Genomic_DNA"/>
</dbReference>
<sequence length="22" mass="2413">TWDVIGDQAPQYPEALPATLVK</sequence>
<dbReference type="AlphaFoldDB" id="A0A3D2SJT6"/>
<accession>A0A3D2SJT6</accession>
<evidence type="ECO:0000313" key="2">
    <source>
        <dbReference type="Proteomes" id="UP000263596"/>
    </source>
</evidence>
<protein>
    <submittedName>
        <fullName evidence="1">Aldehyde-activating protein</fullName>
    </submittedName>
</protein>
<name>A0A3D2SJT6_9GAMM</name>
<organism evidence="1 2">
    <name type="scientific">Acinetobacter ursingii</name>
    <dbReference type="NCBI Taxonomy" id="108980"/>
    <lineage>
        <taxon>Bacteria</taxon>
        <taxon>Pseudomonadati</taxon>
        <taxon>Pseudomonadota</taxon>
        <taxon>Gammaproteobacteria</taxon>
        <taxon>Moraxellales</taxon>
        <taxon>Moraxellaceae</taxon>
        <taxon>Acinetobacter</taxon>
    </lineage>
</organism>
<gene>
    <name evidence="1" type="ORF">DHW29_01340</name>
</gene>
<dbReference type="Proteomes" id="UP000263596">
    <property type="component" value="Unassembled WGS sequence"/>
</dbReference>
<proteinExistence type="predicted"/>
<reference evidence="1 2" key="1">
    <citation type="journal article" date="2018" name="Nat. Biotechnol.">
        <title>A standardized bacterial taxonomy based on genome phylogeny substantially revises the tree of life.</title>
        <authorList>
            <person name="Parks D.H."/>
            <person name="Chuvochina M."/>
            <person name="Waite D.W."/>
            <person name="Rinke C."/>
            <person name="Skarshewski A."/>
            <person name="Chaumeil P.A."/>
            <person name="Hugenholtz P."/>
        </authorList>
    </citation>
    <scope>NUCLEOTIDE SEQUENCE [LARGE SCALE GENOMIC DNA]</scope>
    <source>
        <strain evidence="1">UBA9669</strain>
    </source>
</reference>
<feature type="non-terminal residue" evidence="1">
    <location>
        <position position="1"/>
    </location>
</feature>